<dbReference type="eggNOG" id="COG5434">
    <property type="taxonomic scope" value="Bacteria"/>
</dbReference>
<sequence length="310" mass="35878">MPEKCFSERQKDKPLNPYYNMQLIKDMEFGGERPLFASHDLHLDHVVVRAGESAIKECSNILATNCRFEGNYPFWHVHGFVIDHCFFDVGGRSALWYSDHLKMTDTRIDAPKMFREMTDIEIENVEINDADEVFWRCNRLDIKNLKLHDGRYPFMFSRNIRIDGLESDSKYVFQYVKDVEIHHARITTKDAFWEVENVTVYDSELNGEYLGWHSRNLRLVNCHITGEQPLCYARDLVLENCTFGPECDRAFEYSSVRATINGPISGVKNPSSGCIIAESYGDIILDENIKAPADCELKLRDEQTCFSDCV</sequence>
<evidence type="ECO:0000313" key="1">
    <source>
        <dbReference type="EMBL" id="EGG50983.1"/>
    </source>
</evidence>
<dbReference type="Proteomes" id="UP000005546">
    <property type="component" value="Unassembled WGS sequence"/>
</dbReference>
<comment type="caution">
    <text evidence="1">The sequence shown here is derived from an EMBL/GenBank/DDBJ whole genome shotgun (WGS) entry which is preliminary data.</text>
</comment>
<proteinExistence type="predicted"/>
<dbReference type="Pfam" id="PF12541">
    <property type="entry name" value="DUF3737"/>
    <property type="match status" value="1"/>
</dbReference>
<dbReference type="InterPro" id="IPR011050">
    <property type="entry name" value="Pectin_lyase_fold/virulence"/>
</dbReference>
<name>F3QXU9_9BACT</name>
<evidence type="ECO:0000313" key="2">
    <source>
        <dbReference type="Proteomes" id="UP000005546"/>
    </source>
</evidence>
<gene>
    <name evidence="1" type="ORF">HMPREF9442_03038</name>
</gene>
<reference evidence="1 2" key="1">
    <citation type="submission" date="2011-02" db="EMBL/GenBank/DDBJ databases">
        <authorList>
            <person name="Weinstock G."/>
            <person name="Sodergren E."/>
            <person name="Clifton S."/>
            <person name="Fulton L."/>
            <person name="Fulton B."/>
            <person name="Courtney L."/>
            <person name="Fronick C."/>
            <person name="Harrison M."/>
            <person name="Strong C."/>
            <person name="Farmer C."/>
            <person name="Delahaunty K."/>
            <person name="Markovic C."/>
            <person name="Hall O."/>
            <person name="Minx P."/>
            <person name="Tomlinson C."/>
            <person name="Mitreva M."/>
            <person name="Hou S."/>
            <person name="Chen J."/>
            <person name="Wollam A."/>
            <person name="Pepin K.H."/>
            <person name="Johnson M."/>
            <person name="Bhonagiri V."/>
            <person name="Zhang X."/>
            <person name="Suruliraj S."/>
            <person name="Warren W."/>
            <person name="Chinwalla A."/>
            <person name="Mardis E.R."/>
            <person name="Wilson R.K."/>
        </authorList>
    </citation>
    <scope>NUCLEOTIDE SEQUENCE [LARGE SCALE GENOMIC DNA]</scope>
    <source>
        <strain evidence="1 2">YIT 11841</strain>
    </source>
</reference>
<dbReference type="SUPFAM" id="SSF51126">
    <property type="entry name" value="Pectin lyase-like"/>
    <property type="match status" value="1"/>
</dbReference>
<dbReference type="InterPro" id="IPR022208">
    <property type="entry name" value="DUF3737"/>
</dbReference>
<dbReference type="HOGENOM" id="CLU_065086_1_0_10"/>
<protein>
    <recommendedName>
        <fullName evidence="3">DUF3737 family protein</fullName>
    </recommendedName>
</protein>
<dbReference type="Gene3D" id="2.160.20.10">
    <property type="entry name" value="Single-stranded right-handed beta-helix, Pectin lyase-like"/>
    <property type="match status" value="1"/>
</dbReference>
<dbReference type="EMBL" id="AFBR01000090">
    <property type="protein sequence ID" value="EGG50983.1"/>
    <property type="molecule type" value="Genomic_DNA"/>
</dbReference>
<dbReference type="STRING" id="762982.HMPREF9442_03038"/>
<dbReference type="AlphaFoldDB" id="F3QXU9"/>
<evidence type="ECO:0008006" key="3">
    <source>
        <dbReference type="Google" id="ProtNLM"/>
    </source>
</evidence>
<accession>F3QXU9</accession>
<keyword evidence="2" id="KW-1185">Reference proteome</keyword>
<dbReference type="InterPro" id="IPR012334">
    <property type="entry name" value="Pectin_lyas_fold"/>
</dbReference>
<organism evidence="1 2">
    <name type="scientific">Paraprevotella xylaniphila YIT 11841</name>
    <dbReference type="NCBI Taxonomy" id="762982"/>
    <lineage>
        <taxon>Bacteria</taxon>
        <taxon>Pseudomonadati</taxon>
        <taxon>Bacteroidota</taxon>
        <taxon>Bacteroidia</taxon>
        <taxon>Bacteroidales</taxon>
        <taxon>Prevotellaceae</taxon>
        <taxon>Paraprevotella</taxon>
    </lineage>
</organism>